<keyword evidence="1" id="KW-0812">Transmembrane</keyword>
<feature type="transmembrane region" description="Helical" evidence="1">
    <location>
        <begin position="221"/>
        <end position="241"/>
    </location>
</feature>
<reference key="2">
    <citation type="submission" date="2011-03" db="EMBL/GenBank/DDBJ databases">
        <title>Complete genome sequence of the thermoacidophilic crenarchaeon Thermoproteus uzoniensis 768-20.</title>
        <authorList>
            <person name="Mardanov A.V."/>
            <person name="Gumerov V.M."/>
            <person name="Beletsky A.V."/>
            <person name="Prokofeva M.I."/>
            <person name="Bonch-Osmolovskaya E.A."/>
            <person name="Ravin N.V."/>
            <person name="Skryabin K.G."/>
        </authorList>
    </citation>
    <scope>NUCLEOTIDE SEQUENCE</scope>
    <source>
        <strain>768-20</strain>
    </source>
</reference>
<dbReference type="GeneID" id="10360121"/>
<feature type="transmembrane region" description="Helical" evidence="1">
    <location>
        <begin position="27"/>
        <end position="44"/>
    </location>
</feature>
<keyword evidence="1" id="KW-1133">Transmembrane helix</keyword>
<sequence>MNVYNFLMKGIERTDLDPLRFRQTIRLALLGGVALAALGAFFTLAKAFPLGPLFLGLGVFLIFMPKVIIRVRATSIREMLNMEIPFLTVLVQMTFATKAPLELAIQRMMRYKELPGIRTLAATAWNNTRMLGMEPLDALKRAVEKLAPQKLIYRFNSLYTALRVGEDIIAKLSLYMDMDMVEFSTGMQRRMDSLVSAISATIVGLAMVSVTAIVVGRGNAGVFILMGGLLPAVMGAVMGLIINVPLLKMDFRLWPLIFALISGVAMMILGFFLNFGTYTPLAAAAIAGLGYFVTRERVNARSFERGFMDFTYVVLDELKRSPSVVRAMENAVTYGNFGDFTPRAASMLNAIKSGMTELEEIVVRGMQPIMAIVARIFFDIHRLGTLPRSTVDQLQNFVAKLFDYREQLSKALGIVRLLAVLGAAMVAFVNASMIIMSQAMAGVAGGGPVSAAGLGGGGIGMNFLYLAFGMLAIGYYFLFAKVSFSTRGGLIYLSIFYLAMFIVIMVTTSVLKPANATSSSAGLP</sequence>
<dbReference type="Proteomes" id="UP000008138">
    <property type="component" value="Chromosome"/>
</dbReference>
<feature type="transmembrane region" description="Helical" evidence="1">
    <location>
        <begin position="459"/>
        <end position="478"/>
    </location>
</feature>
<dbReference type="AlphaFoldDB" id="F2L3T8"/>
<evidence type="ECO:0000313" key="2">
    <source>
        <dbReference type="EMBL" id="AEA12072.1"/>
    </source>
</evidence>
<dbReference type="KEGG" id="tuz:TUZN_0578"/>
<dbReference type="HOGENOM" id="CLU_538225_0_0_2"/>
<feature type="transmembrane region" description="Helical" evidence="1">
    <location>
        <begin position="278"/>
        <end position="294"/>
    </location>
</feature>
<name>F2L3T8_THEU7</name>
<reference evidence="2 3" key="1">
    <citation type="journal article" date="2011" name="J. Bacteriol.">
        <title>Complete genome sequence of the thermoacidophilic crenarchaeon Thermoproteus uzoniensis 768-20.</title>
        <authorList>
            <person name="Mardanov A.V."/>
            <person name="Gumerov V.M."/>
            <person name="Beletsky A.V."/>
            <person name="Prokofeva M.I."/>
            <person name="Bonch-Osmolovskaya E.A."/>
            <person name="Ravin N.V."/>
            <person name="Skryabin K.G."/>
        </authorList>
    </citation>
    <scope>NUCLEOTIDE SEQUENCE [LARGE SCALE GENOMIC DNA]</scope>
    <source>
        <strain evidence="2 3">768-20</strain>
    </source>
</reference>
<dbReference type="eggNOG" id="arCOG01815">
    <property type="taxonomic scope" value="Archaea"/>
</dbReference>
<keyword evidence="1" id="KW-0472">Membrane</keyword>
<keyword evidence="3" id="KW-1185">Reference proteome</keyword>
<protein>
    <recommendedName>
        <fullName evidence="4">Type II secretion system protein</fullName>
    </recommendedName>
</protein>
<dbReference type="STRING" id="999630.TUZN_0578"/>
<dbReference type="RefSeq" id="WP_013679408.1">
    <property type="nucleotide sequence ID" value="NC_015315.1"/>
</dbReference>
<evidence type="ECO:0000256" key="1">
    <source>
        <dbReference type="SAM" id="Phobius"/>
    </source>
</evidence>
<organism evidence="2 3">
    <name type="scientific">Thermoproteus uzoniensis (strain 768-20)</name>
    <dbReference type="NCBI Taxonomy" id="999630"/>
    <lineage>
        <taxon>Archaea</taxon>
        <taxon>Thermoproteota</taxon>
        <taxon>Thermoprotei</taxon>
        <taxon>Thermoproteales</taxon>
        <taxon>Thermoproteaceae</taxon>
        <taxon>Thermoproteus</taxon>
    </lineage>
</organism>
<feature type="transmembrane region" description="Helical" evidence="1">
    <location>
        <begin position="414"/>
        <end position="439"/>
    </location>
</feature>
<feature type="transmembrane region" description="Helical" evidence="1">
    <location>
        <begin position="50"/>
        <end position="69"/>
    </location>
</feature>
<evidence type="ECO:0008006" key="4">
    <source>
        <dbReference type="Google" id="ProtNLM"/>
    </source>
</evidence>
<dbReference type="EMBL" id="CP002590">
    <property type="protein sequence ID" value="AEA12072.1"/>
    <property type="molecule type" value="Genomic_DNA"/>
</dbReference>
<evidence type="ECO:0000313" key="3">
    <source>
        <dbReference type="Proteomes" id="UP000008138"/>
    </source>
</evidence>
<feature type="transmembrane region" description="Helical" evidence="1">
    <location>
        <begin position="490"/>
        <end position="511"/>
    </location>
</feature>
<gene>
    <name evidence="2" type="ordered locus">TUZN_0578</name>
</gene>
<accession>F2L3T8</accession>
<proteinExistence type="predicted"/>
<feature type="transmembrane region" description="Helical" evidence="1">
    <location>
        <begin position="194"/>
        <end position="215"/>
    </location>
</feature>
<feature type="transmembrane region" description="Helical" evidence="1">
    <location>
        <begin position="253"/>
        <end position="272"/>
    </location>
</feature>